<protein>
    <submittedName>
        <fullName evidence="2">HD domain-containing protein</fullName>
    </submittedName>
</protein>
<name>A0A7C2UR17_9CREN</name>
<dbReference type="InterPro" id="IPR039967">
    <property type="entry name" value="MJ1020-like"/>
</dbReference>
<dbReference type="Proteomes" id="UP000885664">
    <property type="component" value="Unassembled WGS sequence"/>
</dbReference>
<evidence type="ECO:0000313" key="2">
    <source>
        <dbReference type="EMBL" id="HEU97905.1"/>
    </source>
</evidence>
<dbReference type="InterPro" id="IPR006674">
    <property type="entry name" value="HD_domain"/>
</dbReference>
<proteinExistence type="predicted"/>
<dbReference type="InterPro" id="IPR003607">
    <property type="entry name" value="HD/PDEase_dom"/>
</dbReference>
<feature type="domain" description="HD/PDEase" evidence="1">
    <location>
        <begin position="57"/>
        <end position="195"/>
    </location>
</feature>
<dbReference type="PANTHER" id="PTHR40517">
    <property type="entry name" value="METAL-DEPENDENT PHOSPHOHYDROLASE, HD SUPERFAMILY-RELATED"/>
    <property type="match status" value="1"/>
</dbReference>
<dbReference type="SUPFAM" id="SSF109604">
    <property type="entry name" value="HD-domain/PDEase-like"/>
    <property type="match status" value="1"/>
</dbReference>
<dbReference type="SMART" id="SM00471">
    <property type="entry name" value="HDc"/>
    <property type="match status" value="1"/>
</dbReference>
<dbReference type="PANTHER" id="PTHR40517:SF1">
    <property type="entry name" value="METAL-DEPENDENT PHOSPHOHYDROLASE, HD SUPERFAMILY-RELATED"/>
    <property type="match status" value="1"/>
</dbReference>
<dbReference type="Pfam" id="PF01966">
    <property type="entry name" value="HD"/>
    <property type="match status" value="1"/>
</dbReference>
<comment type="caution">
    <text evidence="2">The sequence shown here is derived from an EMBL/GenBank/DDBJ whole genome shotgun (WGS) entry which is preliminary data.</text>
</comment>
<gene>
    <name evidence="2" type="ORF">ENO36_03515</name>
</gene>
<dbReference type="Gene3D" id="1.10.3210.10">
    <property type="entry name" value="Hypothetical protein af1432"/>
    <property type="match status" value="1"/>
</dbReference>
<reference evidence="2" key="1">
    <citation type="journal article" date="2020" name="mSystems">
        <title>Genome- and Community-Level Interaction Insights into Carbon Utilization and Element Cycling Functions of Hydrothermarchaeota in Hydrothermal Sediment.</title>
        <authorList>
            <person name="Zhou Z."/>
            <person name="Liu Y."/>
            <person name="Xu W."/>
            <person name="Pan J."/>
            <person name="Luo Z.H."/>
            <person name="Li M."/>
        </authorList>
    </citation>
    <scope>NUCLEOTIDE SEQUENCE [LARGE SCALE GENOMIC DNA]</scope>
    <source>
        <strain evidence="2">SpSt-1259</strain>
    </source>
</reference>
<dbReference type="AlphaFoldDB" id="A0A7C2UR17"/>
<accession>A0A7C2UR17</accession>
<organism evidence="2">
    <name type="scientific">Fervidicoccus fontis</name>
    <dbReference type="NCBI Taxonomy" id="683846"/>
    <lineage>
        <taxon>Archaea</taxon>
        <taxon>Thermoproteota</taxon>
        <taxon>Thermoprotei</taxon>
        <taxon>Fervidicoccales</taxon>
        <taxon>Fervidicoccaceae</taxon>
        <taxon>Fervidicoccus</taxon>
    </lineage>
</organism>
<sequence>MGSETLSDEVVVSPALISEHLQRNPMLRKAMDIIWSDSEYIAMLEMSNVMAVKRLKYNDHGPVHAKIVSGSSLEIFRRIVAHSITPTTISDGTSSSIEEAELIVMLAALLHDIGNSVHRMNHELIGALLSKDLLDRVLLSLFPDDQKKRVKLRQEVMHGIYATSFDVPSLTIEAGCVKVADGTDMSEGRARIPYRMGKNDIHAISALSIEKVTIGSTEETPVVITVYMKERAGVFQIEQVLVPKIKGSGISKWVKVKAVWEGSELPLDFSR</sequence>
<dbReference type="EMBL" id="DSFE01000078">
    <property type="protein sequence ID" value="HEU97905.1"/>
    <property type="molecule type" value="Genomic_DNA"/>
</dbReference>
<evidence type="ECO:0000259" key="1">
    <source>
        <dbReference type="SMART" id="SM00471"/>
    </source>
</evidence>
<dbReference type="CDD" id="cd00077">
    <property type="entry name" value="HDc"/>
    <property type="match status" value="1"/>
</dbReference>